<accession>A0A426QMB9</accession>
<dbReference type="EMBL" id="QZMU01000001">
    <property type="protein sequence ID" value="RRQ22816.1"/>
    <property type="molecule type" value="Genomic_DNA"/>
</dbReference>
<dbReference type="PANTHER" id="PTHR45586">
    <property type="entry name" value="TPR REPEAT-CONTAINING PROTEIN PA4667"/>
    <property type="match status" value="1"/>
</dbReference>
<dbReference type="Pfam" id="PF07721">
    <property type="entry name" value="TPR_4"/>
    <property type="match status" value="1"/>
</dbReference>
<name>A0A426QMB9_9GAMM</name>
<dbReference type="PROSITE" id="PS50005">
    <property type="entry name" value="TPR"/>
    <property type="match status" value="5"/>
</dbReference>
<dbReference type="AlphaFoldDB" id="A0A426QMB9"/>
<feature type="repeat" description="TPR" evidence="3">
    <location>
        <begin position="505"/>
        <end position="538"/>
    </location>
</feature>
<organism evidence="4 5">
    <name type="scientific">Thiohalobacter thiocyanaticus</name>
    <dbReference type="NCBI Taxonomy" id="585455"/>
    <lineage>
        <taxon>Bacteria</taxon>
        <taxon>Pseudomonadati</taxon>
        <taxon>Pseudomonadota</taxon>
        <taxon>Gammaproteobacteria</taxon>
        <taxon>Thiohalobacterales</taxon>
        <taxon>Thiohalobacteraceae</taxon>
        <taxon>Thiohalobacter</taxon>
    </lineage>
</organism>
<evidence type="ECO:0000256" key="2">
    <source>
        <dbReference type="ARBA" id="ARBA00022803"/>
    </source>
</evidence>
<reference evidence="4 5" key="1">
    <citation type="journal article" date="2010" name="Int. J. Syst. Evol. Microbiol.">
        <title>Thiohalobacter thiocyanaticus gen. nov., sp. nov., a moderately halophilic, sulfur-oxidizing gammaproteobacterium from hypersaline lakes, that utilizes thiocyanate.</title>
        <authorList>
            <person name="Sorokin D.Y."/>
            <person name="Kovaleva O.L."/>
            <person name="Tourova T.P."/>
            <person name="Muyzer G."/>
        </authorList>
    </citation>
    <scope>NUCLEOTIDE SEQUENCE [LARGE SCALE GENOMIC DNA]</scope>
    <source>
        <strain evidence="4 5">Hrh1</strain>
    </source>
</reference>
<comment type="caution">
    <text evidence="4">The sequence shown here is derived from an EMBL/GenBank/DDBJ whole genome shotgun (WGS) entry which is preliminary data.</text>
</comment>
<dbReference type="SMART" id="SM00028">
    <property type="entry name" value="TPR"/>
    <property type="match status" value="12"/>
</dbReference>
<dbReference type="GO" id="GO:0042802">
    <property type="term" value="F:identical protein binding"/>
    <property type="evidence" value="ECO:0007669"/>
    <property type="project" value="InterPro"/>
</dbReference>
<keyword evidence="5" id="KW-1185">Reference proteome</keyword>
<evidence type="ECO:0000313" key="5">
    <source>
        <dbReference type="Proteomes" id="UP000287798"/>
    </source>
</evidence>
<dbReference type="InterPro" id="IPR011717">
    <property type="entry name" value="TPR-4"/>
</dbReference>
<dbReference type="InterPro" id="IPR011990">
    <property type="entry name" value="TPR-like_helical_dom_sf"/>
</dbReference>
<dbReference type="InterPro" id="IPR051012">
    <property type="entry name" value="CellSynth/LPSAsmb/PSIAsmb"/>
</dbReference>
<dbReference type="Gene3D" id="1.25.40.10">
    <property type="entry name" value="Tetratricopeptide repeat domain"/>
    <property type="match status" value="5"/>
</dbReference>
<feature type="repeat" description="TPR" evidence="3">
    <location>
        <begin position="773"/>
        <end position="806"/>
    </location>
</feature>
<dbReference type="RefSeq" id="WP_125182158.1">
    <property type="nucleotide sequence ID" value="NZ_QZMU01000001.1"/>
</dbReference>
<dbReference type="Pfam" id="PF14559">
    <property type="entry name" value="TPR_19"/>
    <property type="match status" value="4"/>
</dbReference>
<evidence type="ECO:0000256" key="1">
    <source>
        <dbReference type="ARBA" id="ARBA00022737"/>
    </source>
</evidence>
<sequence length="859" mass="96684">MTNTGAMIRRSLLLLLPWLLALGMAACGFDTKTPEELRLEAKSRINDHDYRAAEIHLKNLLREDPGDIEARWLLADAYMRQWKLDAAYKELEKALELGMAPDAVYPKLARAYYSAPSHRRLLELDPQDVGNEAGAAVLAYQALALMNRDDERAEALLGRAESLAPDAGDVQFARVMLMFGQGQRDAARARLESLSITEPYIHSQVGRIYLQLRDMDQARSHLSAALDAGARYYNVHIDLALIELAASNREAVESHLKQLRAIAPRHPAVDYIEGLLLFTDGEYAQAQGHFERVVSTYEEFIPAYMYLGLTHYALNNDQQASDYLERFVSAMHSYYPLDKIRAHVWFRLGNYEQAIQLLERLRQLKPDDASVLSLLGESYLRTGDIDSVRDVVDALLEQDPDNMAFRMNLGMLLLDSGQSEAGLAEIDRVVETAAEPLQIRKLVALKLIDRGEVDKAAKLIDSVLAESPDNAEFRELRGMVHAARGETDQAEAAFLAAVEAGPEDIGALSNLAVFYLRQGNTQDAEKYYRRILALDPVEPRANLGLARIMAQRGETDTAERHIEAALQDGDPRTRVSAANIYNQLGRYHRTVTLLRNQQAGELSGQAGLALARAYLEQGNYPSADYMLDRLPDAFRDRMEYLQLRARTSLALGDQEQAAEAAARALERDEKNFTALMILSQTALLQGRIDTAASMVSRLERFYPESGEARMFAAVLESVKGDEQGSIEYFEQLYQQLRMPRLAILLSDKYLKTGANERAETILRDWLEQEGEDLEVMAALGRLYIQTEQHDRARALYRRILDRSPDHVAALNNYAMLIAEEHPAEALRHAEKAYFMQRDNPAIKDTYNRLLELNGKAPVE</sequence>
<gene>
    <name evidence="4" type="primary">prsT</name>
    <name evidence="4" type="ORF">D6C00_13350</name>
</gene>
<dbReference type="SUPFAM" id="SSF48452">
    <property type="entry name" value="TPR-like"/>
    <property type="match status" value="3"/>
</dbReference>
<keyword evidence="1" id="KW-0677">Repeat</keyword>
<proteinExistence type="predicted"/>
<dbReference type="Proteomes" id="UP000287798">
    <property type="component" value="Unassembled WGS sequence"/>
</dbReference>
<dbReference type="OrthoDB" id="5959200at2"/>
<dbReference type="Pfam" id="PF13432">
    <property type="entry name" value="TPR_16"/>
    <property type="match status" value="2"/>
</dbReference>
<feature type="repeat" description="TPR" evidence="3">
    <location>
        <begin position="335"/>
        <end position="368"/>
    </location>
</feature>
<dbReference type="PANTHER" id="PTHR45586:SF1">
    <property type="entry name" value="LIPOPOLYSACCHARIDE ASSEMBLY PROTEIN B"/>
    <property type="match status" value="1"/>
</dbReference>
<feature type="repeat" description="TPR" evidence="3">
    <location>
        <begin position="471"/>
        <end position="504"/>
    </location>
</feature>
<dbReference type="InterPro" id="IPR019734">
    <property type="entry name" value="TPR_rpt"/>
</dbReference>
<dbReference type="NCBIfam" id="TIGR02917">
    <property type="entry name" value="PEP_TPR_lipo"/>
    <property type="match status" value="1"/>
</dbReference>
<keyword evidence="2 3" id="KW-0802">TPR repeat</keyword>
<dbReference type="Pfam" id="PF13174">
    <property type="entry name" value="TPR_6"/>
    <property type="match status" value="1"/>
</dbReference>
<dbReference type="InterPro" id="IPR014266">
    <property type="entry name" value="PEP-CTERM_TPR_PrsT"/>
</dbReference>
<feature type="repeat" description="TPR" evidence="3">
    <location>
        <begin position="369"/>
        <end position="402"/>
    </location>
</feature>
<evidence type="ECO:0000256" key="3">
    <source>
        <dbReference type="PROSITE-ProRule" id="PRU00339"/>
    </source>
</evidence>
<protein>
    <submittedName>
        <fullName evidence="4">PEP-CTERM system TPR-repeat protein PrsT</fullName>
    </submittedName>
</protein>
<evidence type="ECO:0000313" key="4">
    <source>
        <dbReference type="EMBL" id="RRQ22816.1"/>
    </source>
</evidence>